<reference evidence="1 2" key="2">
    <citation type="journal article" date="2022" name="Mol. Ecol. Resour.">
        <title>The genomes of chicory, endive, great burdock and yacon provide insights into Asteraceae paleo-polyploidization history and plant inulin production.</title>
        <authorList>
            <person name="Fan W."/>
            <person name="Wang S."/>
            <person name="Wang H."/>
            <person name="Wang A."/>
            <person name="Jiang F."/>
            <person name="Liu H."/>
            <person name="Zhao H."/>
            <person name="Xu D."/>
            <person name="Zhang Y."/>
        </authorList>
    </citation>
    <scope>NUCLEOTIDE SEQUENCE [LARGE SCALE GENOMIC DNA]</scope>
    <source>
        <strain evidence="2">cv. Niubang</strain>
    </source>
</reference>
<evidence type="ECO:0000313" key="2">
    <source>
        <dbReference type="Proteomes" id="UP001055879"/>
    </source>
</evidence>
<protein>
    <submittedName>
        <fullName evidence="1">Uncharacterized protein</fullName>
    </submittedName>
</protein>
<evidence type="ECO:0000313" key="1">
    <source>
        <dbReference type="EMBL" id="KAI3672488.1"/>
    </source>
</evidence>
<sequence>MALKVVARGVLRWCCLENKCIEHCGLGFRFSYGDNYLLLGLLIRTSSNVLVTVEVELVFLGRRCNKWYNLQCERLVGAAVSYGGRVEPPRGEWCVGGLEFKRAVPVFGSPSRVSNSPMHVESVARVSPMHVEEAPREDNSDMEGSVRLNDPKAPSLNLKDREVGQASEESAAGKTNLMGLNKGGNCNKGVKEGGEKSTPLFASVLNSFKPRKGTLISRQPSIRFEVLASEDDNEYGVEETSVEHLKGNHLSVSHD</sequence>
<comment type="caution">
    <text evidence="1">The sequence shown here is derived from an EMBL/GenBank/DDBJ whole genome shotgun (WGS) entry which is preliminary data.</text>
</comment>
<proteinExistence type="predicted"/>
<accession>A0ACB8XR36</accession>
<gene>
    <name evidence="1" type="ORF">L6452_38577</name>
</gene>
<dbReference type="Proteomes" id="UP001055879">
    <property type="component" value="Linkage Group LG15"/>
</dbReference>
<keyword evidence="2" id="KW-1185">Reference proteome</keyword>
<dbReference type="EMBL" id="CM042061">
    <property type="protein sequence ID" value="KAI3672488.1"/>
    <property type="molecule type" value="Genomic_DNA"/>
</dbReference>
<name>A0ACB8XR36_ARCLA</name>
<organism evidence="1 2">
    <name type="scientific">Arctium lappa</name>
    <name type="common">Greater burdock</name>
    <name type="synonym">Lappa major</name>
    <dbReference type="NCBI Taxonomy" id="4217"/>
    <lineage>
        <taxon>Eukaryota</taxon>
        <taxon>Viridiplantae</taxon>
        <taxon>Streptophyta</taxon>
        <taxon>Embryophyta</taxon>
        <taxon>Tracheophyta</taxon>
        <taxon>Spermatophyta</taxon>
        <taxon>Magnoliopsida</taxon>
        <taxon>eudicotyledons</taxon>
        <taxon>Gunneridae</taxon>
        <taxon>Pentapetalae</taxon>
        <taxon>asterids</taxon>
        <taxon>campanulids</taxon>
        <taxon>Asterales</taxon>
        <taxon>Asteraceae</taxon>
        <taxon>Carduoideae</taxon>
        <taxon>Cardueae</taxon>
        <taxon>Arctiinae</taxon>
        <taxon>Arctium</taxon>
    </lineage>
</organism>
<reference evidence="2" key="1">
    <citation type="journal article" date="2022" name="Mol. Ecol. Resour.">
        <title>The genomes of chicory, endive, great burdock and yacon provide insights into Asteraceae palaeo-polyploidization history and plant inulin production.</title>
        <authorList>
            <person name="Fan W."/>
            <person name="Wang S."/>
            <person name="Wang H."/>
            <person name="Wang A."/>
            <person name="Jiang F."/>
            <person name="Liu H."/>
            <person name="Zhao H."/>
            <person name="Xu D."/>
            <person name="Zhang Y."/>
        </authorList>
    </citation>
    <scope>NUCLEOTIDE SEQUENCE [LARGE SCALE GENOMIC DNA]</scope>
    <source>
        <strain evidence="2">cv. Niubang</strain>
    </source>
</reference>